<proteinExistence type="predicted"/>
<dbReference type="Proteomes" id="UP000823883">
    <property type="component" value="Unassembled WGS sequence"/>
</dbReference>
<organism evidence="2 3">
    <name type="scientific">Candidatus Lachnoclostridium pullistercoris</name>
    <dbReference type="NCBI Taxonomy" id="2838632"/>
    <lineage>
        <taxon>Bacteria</taxon>
        <taxon>Bacillati</taxon>
        <taxon>Bacillota</taxon>
        <taxon>Clostridia</taxon>
        <taxon>Lachnospirales</taxon>
        <taxon>Lachnospiraceae</taxon>
    </lineage>
</organism>
<sequence>MAPRKASVKTETAAAVETSKTADKAPAVKAETKAPARAAKAPAKKAETKAPAKKPAVKKAEPATEIVIEFGGRQIDAQAVLENAKKDFAQKHADAELKSIHLYIKPEESVAYYVANDGIGDPEDKVEF</sequence>
<dbReference type="Pfam" id="PF20069">
    <property type="entry name" value="DUF6465"/>
    <property type="match status" value="1"/>
</dbReference>
<feature type="region of interest" description="Disordered" evidence="1">
    <location>
        <begin position="1"/>
        <end position="58"/>
    </location>
</feature>
<gene>
    <name evidence="2" type="ORF">IAA04_02140</name>
</gene>
<dbReference type="InterPro" id="IPR046313">
    <property type="entry name" value="DUF6465"/>
</dbReference>
<comment type="caution">
    <text evidence="2">The sequence shown here is derived from an EMBL/GenBank/DDBJ whole genome shotgun (WGS) entry which is preliminary data.</text>
</comment>
<dbReference type="AlphaFoldDB" id="A0A9D2PC80"/>
<evidence type="ECO:0000313" key="3">
    <source>
        <dbReference type="Proteomes" id="UP000823883"/>
    </source>
</evidence>
<protein>
    <submittedName>
        <fullName evidence="2">Uncharacterized protein</fullName>
    </submittedName>
</protein>
<reference evidence="2" key="1">
    <citation type="journal article" date="2021" name="PeerJ">
        <title>Extensive microbial diversity within the chicken gut microbiome revealed by metagenomics and culture.</title>
        <authorList>
            <person name="Gilroy R."/>
            <person name="Ravi A."/>
            <person name="Getino M."/>
            <person name="Pursley I."/>
            <person name="Horton D.L."/>
            <person name="Alikhan N.F."/>
            <person name="Baker D."/>
            <person name="Gharbi K."/>
            <person name="Hall N."/>
            <person name="Watson M."/>
            <person name="Adriaenssens E.M."/>
            <person name="Foster-Nyarko E."/>
            <person name="Jarju S."/>
            <person name="Secka A."/>
            <person name="Antonio M."/>
            <person name="Oren A."/>
            <person name="Chaudhuri R.R."/>
            <person name="La Ragione R."/>
            <person name="Hildebrand F."/>
            <person name="Pallen M.J."/>
        </authorList>
    </citation>
    <scope>NUCLEOTIDE SEQUENCE</scope>
    <source>
        <strain evidence="2">CHK183-5548</strain>
    </source>
</reference>
<reference evidence="2" key="2">
    <citation type="submission" date="2021-04" db="EMBL/GenBank/DDBJ databases">
        <authorList>
            <person name="Gilroy R."/>
        </authorList>
    </citation>
    <scope>NUCLEOTIDE SEQUENCE</scope>
    <source>
        <strain evidence="2">CHK183-5548</strain>
    </source>
</reference>
<dbReference type="EMBL" id="DWWL01000010">
    <property type="protein sequence ID" value="HJC46835.1"/>
    <property type="molecule type" value="Genomic_DNA"/>
</dbReference>
<accession>A0A9D2PC80</accession>
<name>A0A9D2PC80_9FIRM</name>
<feature type="compositionally biased region" description="Low complexity" evidence="1">
    <location>
        <begin position="27"/>
        <end position="41"/>
    </location>
</feature>
<evidence type="ECO:0000256" key="1">
    <source>
        <dbReference type="SAM" id="MobiDB-lite"/>
    </source>
</evidence>
<evidence type="ECO:0000313" key="2">
    <source>
        <dbReference type="EMBL" id="HJC46835.1"/>
    </source>
</evidence>